<name>A0A1I2F2T6_9BACT</name>
<keyword evidence="1" id="KW-0732">Signal</keyword>
<evidence type="ECO:0000256" key="1">
    <source>
        <dbReference type="ARBA" id="ARBA00022729"/>
    </source>
</evidence>
<dbReference type="STRING" id="1003.SAMN04488541_101233"/>
<evidence type="ECO:0000313" key="4">
    <source>
        <dbReference type="Proteomes" id="UP000199513"/>
    </source>
</evidence>
<dbReference type="InterPro" id="IPR032812">
    <property type="entry name" value="SbsA_Ig"/>
</dbReference>
<dbReference type="Proteomes" id="UP000199513">
    <property type="component" value="Unassembled WGS sequence"/>
</dbReference>
<evidence type="ECO:0000259" key="2">
    <source>
        <dbReference type="Pfam" id="PF13205"/>
    </source>
</evidence>
<sequence>MKAVYRLIHHLFTFLFVSFLFYDCASIGTPTGGPKDTKPPVLLNVIPKDQSTNFKGRVIALQFNEYIELKNIKQGLLITPSLSEDNDYEYKINQPNLILTFKKDLAPNTTYVLDFGEVVTDVTEKNKAENLKLAFSTGISIDSSFIQGTVRDLYTNKPLIKGTVGIYNAEDTLDIEKNKPLYYTKTDSLGKFKLRNLKPAKYKIYALLEDKKKDNIYNGDVEEKIAFLDKPVDLTNRPFALVDELRVASYDLKPIKLLRPRKNRHYVEWRANKEIDNYEVKFTDSQYDTAVLHTKEKDFVRFFHTSNTDTDSIEITLTVRDSLGNFATETNKIKFEQVEKLRPLGLSFSEFPKSGTAFEPRKDSTYQVNLTFRFNKPMKEIINIDSIFYKVSPKDTIGQKLALNDFQWNENRTAISISKKIFSKEPINFTLKKGVFISMENDSSAARPIISYPIKKIEEFGTISGQVRSQLYKSFIIQLLDEGYKQVEQEIANTTNFKFTYVKPGKKRIRVLIDENNDGKWEKGDFKNRIPPEKIFFFKEAIQVKPNWDYEDNLIDLDDAEQVK</sequence>
<dbReference type="EMBL" id="FONY01000012">
    <property type="protein sequence ID" value="SFE99137.1"/>
    <property type="molecule type" value="Genomic_DNA"/>
</dbReference>
<dbReference type="RefSeq" id="WP_091543704.1">
    <property type="nucleotide sequence ID" value="NZ_FONY01000012.1"/>
</dbReference>
<dbReference type="AlphaFoldDB" id="A0A1I2F2T6"/>
<dbReference type="Pfam" id="PF13205">
    <property type="entry name" value="Big_5"/>
    <property type="match status" value="1"/>
</dbReference>
<dbReference type="OrthoDB" id="9809989at2"/>
<accession>A0A1I2F2T6</accession>
<proteinExistence type="predicted"/>
<feature type="domain" description="SbsA Ig-like" evidence="2">
    <location>
        <begin position="36"/>
        <end position="137"/>
    </location>
</feature>
<reference evidence="3 4" key="1">
    <citation type="submission" date="2016-10" db="EMBL/GenBank/DDBJ databases">
        <authorList>
            <person name="de Groot N.N."/>
        </authorList>
    </citation>
    <scope>NUCLEOTIDE SEQUENCE [LARGE SCALE GENOMIC DNA]</scope>
    <source>
        <strain>GEY</strain>
        <strain evidence="4">DSM 9560</strain>
    </source>
</reference>
<organism evidence="3 4">
    <name type="scientific">Thermoflexibacter ruber</name>
    <dbReference type="NCBI Taxonomy" id="1003"/>
    <lineage>
        <taxon>Bacteria</taxon>
        <taxon>Pseudomonadati</taxon>
        <taxon>Bacteroidota</taxon>
        <taxon>Cytophagia</taxon>
        <taxon>Cytophagales</taxon>
        <taxon>Thermoflexibacteraceae</taxon>
        <taxon>Thermoflexibacter</taxon>
    </lineage>
</organism>
<evidence type="ECO:0000313" key="3">
    <source>
        <dbReference type="EMBL" id="SFE99137.1"/>
    </source>
</evidence>
<gene>
    <name evidence="3" type="ORF">SAMN04488541_101233</name>
</gene>
<protein>
    <submittedName>
        <fullName evidence="3">Ig-like domain-containing protein</fullName>
    </submittedName>
</protein>
<keyword evidence="4" id="KW-1185">Reference proteome</keyword>